<comment type="catalytic activity">
    <reaction evidence="1 7">
        <text>[protein]-peptidylproline (omega=180) = [protein]-peptidylproline (omega=0)</text>
        <dbReference type="Rhea" id="RHEA:16237"/>
        <dbReference type="Rhea" id="RHEA-COMP:10747"/>
        <dbReference type="Rhea" id="RHEA-COMP:10748"/>
        <dbReference type="ChEBI" id="CHEBI:83833"/>
        <dbReference type="ChEBI" id="CHEBI:83834"/>
        <dbReference type="EC" id="5.2.1.8"/>
    </reaction>
</comment>
<evidence type="ECO:0000313" key="12">
    <source>
        <dbReference type="RefSeq" id="XP_024943148.1"/>
    </source>
</evidence>
<accession>A0AAJ7RLG7</accession>
<evidence type="ECO:0000256" key="5">
    <source>
        <dbReference type="ARBA" id="ARBA00023110"/>
    </source>
</evidence>
<evidence type="ECO:0000256" key="3">
    <source>
        <dbReference type="ARBA" id="ARBA00022737"/>
    </source>
</evidence>
<dbReference type="PROSITE" id="PS50005">
    <property type="entry name" value="TPR"/>
    <property type="match status" value="3"/>
</dbReference>
<dbReference type="PROSITE" id="PS50059">
    <property type="entry name" value="FKBP_PPIASE"/>
    <property type="match status" value="2"/>
</dbReference>
<feature type="domain" description="PPIase FKBP-type" evidence="10">
    <location>
        <begin position="175"/>
        <end position="261"/>
    </location>
</feature>
<dbReference type="EC" id="5.2.1.8" evidence="2 7"/>
<dbReference type="FunFam" id="3.10.50.40:FF:000013">
    <property type="entry name" value="Peptidylprolyl isomerase"/>
    <property type="match status" value="1"/>
</dbReference>
<dbReference type="Pfam" id="PF13181">
    <property type="entry name" value="TPR_8"/>
    <property type="match status" value="3"/>
</dbReference>
<proteinExistence type="predicted"/>
<keyword evidence="3" id="KW-0677">Repeat</keyword>
<organism evidence="11 12">
    <name type="scientific">Cephus cinctus</name>
    <name type="common">Wheat stem sawfly</name>
    <dbReference type="NCBI Taxonomy" id="211228"/>
    <lineage>
        <taxon>Eukaryota</taxon>
        <taxon>Metazoa</taxon>
        <taxon>Ecdysozoa</taxon>
        <taxon>Arthropoda</taxon>
        <taxon>Hexapoda</taxon>
        <taxon>Insecta</taxon>
        <taxon>Pterygota</taxon>
        <taxon>Neoptera</taxon>
        <taxon>Endopterygota</taxon>
        <taxon>Hymenoptera</taxon>
        <taxon>Cephoidea</taxon>
        <taxon>Cephidae</taxon>
        <taxon>Cephus</taxon>
    </lineage>
</organism>
<dbReference type="InterPro" id="IPR050754">
    <property type="entry name" value="FKBP4/5/8-like"/>
</dbReference>
<keyword evidence="11" id="KW-1185">Reference proteome</keyword>
<dbReference type="FunFam" id="1.25.40.10:FF:000008">
    <property type="entry name" value="Peptidylprolyl isomerase"/>
    <property type="match status" value="1"/>
</dbReference>
<feature type="repeat" description="TPR" evidence="8">
    <location>
        <begin position="278"/>
        <end position="311"/>
    </location>
</feature>
<dbReference type="RefSeq" id="XP_024943148.1">
    <property type="nucleotide sequence ID" value="XM_025087380.1"/>
</dbReference>
<dbReference type="GeneID" id="107269982"/>
<evidence type="ECO:0000256" key="8">
    <source>
        <dbReference type="PROSITE-ProRule" id="PRU00339"/>
    </source>
</evidence>
<keyword evidence="5 7" id="KW-0697">Rotamase</keyword>
<dbReference type="InterPro" id="IPR046357">
    <property type="entry name" value="PPIase_dom_sf"/>
</dbReference>
<dbReference type="FunFam" id="3.10.50.40:FF:000025">
    <property type="entry name" value="Peptidylprolyl isomerase"/>
    <property type="match status" value="1"/>
</dbReference>
<evidence type="ECO:0000256" key="6">
    <source>
        <dbReference type="ARBA" id="ARBA00023235"/>
    </source>
</evidence>
<feature type="domain" description="PPIase FKBP-type" evidence="10">
    <location>
        <begin position="58"/>
        <end position="146"/>
    </location>
</feature>
<feature type="region of interest" description="Disordered" evidence="9">
    <location>
        <begin position="448"/>
        <end position="472"/>
    </location>
</feature>
<keyword evidence="4 8" id="KW-0802">TPR repeat</keyword>
<feature type="repeat" description="TPR" evidence="8">
    <location>
        <begin position="361"/>
        <end position="394"/>
    </location>
</feature>
<evidence type="ECO:0000256" key="2">
    <source>
        <dbReference type="ARBA" id="ARBA00013194"/>
    </source>
</evidence>
<dbReference type="SMART" id="SM00028">
    <property type="entry name" value="TPR"/>
    <property type="match status" value="3"/>
</dbReference>
<dbReference type="Gene3D" id="1.25.40.10">
    <property type="entry name" value="Tetratricopeptide repeat domain"/>
    <property type="match status" value="1"/>
</dbReference>
<evidence type="ECO:0000256" key="1">
    <source>
        <dbReference type="ARBA" id="ARBA00000971"/>
    </source>
</evidence>
<dbReference type="Gene3D" id="3.10.50.40">
    <property type="match status" value="2"/>
</dbReference>
<keyword evidence="6 7" id="KW-0413">Isomerase</keyword>
<dbReference type="AlphaFoldDB" id="A0AAJ7RLG7"/>
<dbReference type="SUPFAM" id="SSF54534">
    <property type="entry name" value="FKBP-like"/>
    <property type="match status" value="2"/>
</dbReference>
<evidence type="ECO:0000256" key="7">
    <source>
        <dbReference type="PROSITE-ProRule" id="PRU00277"/>
    </source>
</evidence>
<dbReference type="CTD" id="47762"/>
<dbReference type="SUPFAM" id="SSF48452">
    <property type="entry name" value="TPR-like"/>
    <property type="match status" value="1"/>
</dbReference>
<evidence type="ECO:0000259" key="10">
    <source>
        <dbReference type="PROSITE" id="PS50059"/>
    </source>
</evidence>
<dbReference type="InterPro" id="IPR019734">
    <property type="entry name" value="TPR_rpt"/>
</dbReference>
<reference evidence="12" key="1">
    <citation type="submission" date="2025-08" db="UniProtKB">
        <authorList>
            <consortium name="RefSeq"/>
        </authorList>
    </citation>
    <scope>IDENTIFICATION</scope>
</reference>
<feature type="repeat" description="TPR" evidence="8">
    <location>
        <begin position="327"/>
        <end position="360"/>
    </location>
</feature>
<gene>
    <name evidence="12" type="primary">LOC107269982</name>
</gene>
<dbReference type="InterPro" id="IPR001179">
    <property type="entry name" value="PPIase_FKBP_dom"/>
</dbReference>
<dbReference type="InterPro" id="IPR011990">
    <property type="entry name" value="TPR-like_helical_dom_sf"/>
</dbReference>
<dbReference type="Pfam" id="PF00254">
    <property type="entry name" value="FKBP_C"/>
    <property type="match status" value="2"/>
</dbReference>
<evidence type="ECO:0000256" key="4">
    <source>
        <dbReference type="ARBA" id="ARBA00022803"/>
    </source>
</evidence>
<evidence type="ECO:0000256" key="9">
    <source>
        <dbReference type="SAM" id="MobiDB-lite"/>
    </source>
</evidence>
<dbReference type="PANTHER" id="PTHR46512:SF9">
    <property type="entry name" value="PEPTIDYLPROLYL ISOMERASE"/>
    <property type="match status" value="1"/>
</dbReference>
<name>A0AAJ7RLG7_CEPCN</name>
<sequence length="487" mass="54299">MNVVENDQAVIVIVVLLFSFIDYQAARMAAIDISPSKDNGVLKEIIKGGTGDETPAAGSKVTVHYTGTLLDGTKFDSSKDRHEPFQFDLGKGSVIKAWDIGIATMKKGEVAVLTCAPEYAYGQSGSPPTIPPNATLKFEVEMIDWKGEDLSPNKDGSIERFQIIPGKGYATPKDSALVNIHLVGKYNDQVFEEREVQFPLGEGEDAGIIEGVEKALESFKSGEKSRLKIKSKYAFKKTGKPEFNIPPDADVEYIVELKSFEKGVECWSLEAPQKIEQAKLFKEKGTTYFKANKYNLAIKMYKKVIEFLDYDSNYDGDLKTERNNLLVSAHLNLALCYLKTDQNVEAKDSCNKVLELSPKNEKALFRRGQAYLALASPDIAVKDFQEVLKLELKNAAAAKQIAVCNNLIKKQLAKEKKLYANMFDKFAQEDKQKEEEKLRQQPDVMRGALGEWGQEERPGGRDATAFEKENPNILMLNANGTGEFKNM</sequence>
<evidence type="ECO:0000313" key="11">
    <source>
        <dbReference type="Proteomes" id="UP000694920"/>
    </source>
</evidence>
<dbReference type="GO" id="GO:0003755">
    <property type="term" value="F:peptidyl-prolyl cis-trans isomerase activity"/>
    <property type="evidence" value="ECO:0007669"/>
    <property type="project" value="UniProtKB-KW"/>
</dbReference>
<dbReference type="PANTHER" id="PTHR46512">
    <property type="entry name" value="PEPTIDYLPROLYL ISOMERASE"/>
    <property type="match status" value="1"/>
</dbReference>
<feature type="compositionally biased region" description="Basic and acidic residues" evidence="9">
    <location>
        <begin position="454"/>
        <end position="470"/>
    </location>
</feature>
<dbReference type="Proteomes" id="UP000694920">
    <property type="component" value="Unplaced"/>
</dbReference>
<protein>
    <recommendedName>
        <fullName evidence="2 7">peptidylprolyl isomerase</fullName>
        <ecNumber evidence="2 7">5.2.1.8</ecNumber>
    </recommendedName>
</protein>